<proteinExistence type="predicted"/>
<protein>
    <submittedName>
        <fullName evidence="2">Uncharacterized protein</fullName>
    </submittedName>
</protein>
<reference evidence="2" key="2">
    <citation type="submission" date="2024-10" db="UniProtKB">
        <authorList>
            <consortium name="EnsemblProtists"/>
        </authorList>
    </citation>
    <scope>IDENTIFICATION</scope>
</reference>
<feature type="region of interest" description="Disordered" evidence="1">
    <location>
        <begin position="34"/>
        <end position="63"/>
    </location>
</feature>
<dbReference type="HOGENOM" id="CLU_1275206_0_0_1"/>
<dbReference type="PaxDb" id="2903-EOD05827"/>
<evidence type="ECO:0000256" key="1">
    <source>
        <dbReference type="SAM" id="MobiDB-lite"/>
    </source>
</evidence>
<dbReference type="GeneID" id="17251908"/>
<dbReference type="RefSeq" id="XP_005758256.1">
    <property type="nucleotide sequence ID" value="XM_005758199.1"/>
</dbReference>
<dbReference type="AlphaFoldDB" id="A0A0D3I3J2"/>
<name>A0A0D3I3J2_EMIH1</name>
<evidence type="ECO:0000313" key="2">
    <source>
        <dbReference type="EnsemblProtists" id="EOD05827"/>
    </source>
</evidence>
<sequence length="217" mass="24245">ALGEKCWRGQLARRRGEPRLGRCGVLRDRRGPWLRASPLPNTTPTLHRTSSWRASPTTRSRSQRCTRRRFGTTPTCCSRSAWSCGGSAEPEFYYDHEWPVTNGDLSRHCRDTAEPLPRYCRDTAEPLPRYCRATSKILPRHCPHPTPPRPTPPPLTHAHWALHSECRAGSCRLHVETRGTSLALAPPPRVCGEVYPTFPSLTSAPAPAGEAVRDLAI</sequence>
<dbReference type="KEGG" id="ehx:EMIHUDRAFT_438932"/>
<organism evidence="2 3">
    <name type="scientific">Emiliania huxleyi (strain CCMP1516)</name>
    <dbReference type="NCBI Taxonomy" id="280463"/>
    <lineage>
        <taxon>Eukaryota</taxon>
        <taxon>Haptista</taxon>
        <taxon>Haptophyta</taxon>
        <taxon>Prymnesiophyceae</taxon>
        <taxon>Isochrysidales</taxon>
        <taxon>Noelaerhabdaceae</taxon>
        <taxon>Emiliania</taxon>
    </lineage>
</organism>
<keyword evidence="3" id="KW-1185">Reference proteome</keyword>
<dbReference type="EnsemblProtists" id="EOD05827">
    <property type="protein sequence ID" value="EOD05827"/>
    <property type="gene ID" value="EMIHUDRAFT_438932"/>
</dbReference>
<accession>A0A0D3I3J2</accession>
<feature type="compositionally biased region" description="Polar residues" evidence="1">
    <location>
        <begin position="39"/>
        <end position="54"/>
    </location>
</feature>
<reference evidence="3" key="1">
    <citation type="journal article" date="2013" name="Nature">
        <title>Pan genome of the phytoplankton Emiliania underpins its global distribution.</title>
        <authorList>
            <person name="Read B.A."/>
            <person name="Kegel J."/>
            <person name="Klute M.J."/>
            <person name="Kuo A."/>
            <person name="Lefebvre S.C."/>
            <person name="Maumus F."/>
            <person name="Mayer C."/>
            <person name="Miller J."/>
            <person name="Monier A."/>
            <person name="Salamov A."/>
            <person name="Young J."/>
            <person name="Aguilar M."/>
            <person name="Claverie J.M."/>
            <person name="Frickenhaus S."/>
            <person name="Gonzalez K."/>
            <person name="Herman E.K."/>
            <person name="Lin Y.C."/>
            <person name="Napier J."/>
            <person name="Ogata H."/>
            <person name="Sarno A.F."/>
            <person name="Shmutz J."/>
            <person name="Schroeder D."/>
            <person name="de Vargas C."/>
            <person name="Verret F."/>
            <person name="von Dassow P."/>
            <person name="Valentin K."/>
            <person name="Van de Peer Y."/>
            <person name="Wheeler G."/>
            <person name="Dacks J.B."/>
            <person name="Delwiche C.F."/>
            <person name="Dyhrman S.T."/>
            <person name="Glockner G."/>
            <person name="John U."/>
            <person name="Richards T."/>
            <person name="Worden A.Z."/>
            <person name="Zhang X."/>
            <person name="Grigoriev I.V."/>
            <person name="Allen A.E."/>
            <person name="Bidle K."/>
            <person name="Borodovsky M."/>
            <person name="Bowler C."/>
            <person name="Brownlee C."/>
            <person name="Cock J.M."/>
            <person name="Elias M."/>
            <person name="Gladyshev V.N."/>
            <person name="Groth M."/>
            <person name="Guda C."/>
            <person name="Hadaegh A."/>
            <person name="Iglesias-Rodriguez M.D."/>
            <person name="Jenkins J."/>
            <person name="Jones B.M."/>
            <person name="Lawson T."/>
            <person name="Leese F."/>
            <person name="Lindquist E."/>
            <person name="Lobanov A."/>
            <person name="Lomsadze A."/>
            <person name="Malik S.B."/>
            <person name="Marsh M.E."/>
            <person name="Mackinder L."/>
            <person name="Mock T."/>
            <person name="Mueller-Roeber B."/>
            <person name="Pagarete A."/>
            <person name="Parker M."/>
            <person name="Probert I."/>
            <person name="Quesneville H."/>
            <person name="Raines C."/>
            <person name="Rensing S.A."/>
            <person name="Riano-Pachon D.M."/>
            <person name="Richier S."/>
            <person name="Rokitta S."/>
            <person name="Shiraiwa Y."/>
            <person name="Soanes D.M."/>
            <person name="van der Giezen M."/>
            <person name="Wahlund T.M."/>
            <person name="Williams B."/>
            <person name="Wilson W."/>
            <person name="Wolfe G."/>
            <person name="Wurch L.L."/>
        </authorList>
    </citation>
    <scope>NUCLEOTIDE SEQUENCE</scope>
</reference>
<evidence type="ECO:0000313" key="3">
    <source>
        <dbReference type="Proteomes" id="UP000013827"/>
    </source>
</evidence>
<dbReference type="Proteomes" id="UP000013827">
    <property type="component" value="Unassembled WGS sequence"/>
</dbReference>